<dbReference type="PANTHER" id="PTHR43221">
    <property type="entry name" value="PROTEASE HTPX"/>
    <property type="match status" value="1"/>
</dbReference>
<feature type="transmembrane region" description="Helical" evidence="11">
    <location>
        <begin position="743"/>
        <end position="761"/>
    </location>
</feature>
<keyword evidence="2" id="KW-1003">Cell membrane</keyword>
<feature type="transmembrane region" description="Helical" evidence="11">
    <location>
        <begin position="38"/>
        <end position="58"/>
    </location>
</feature>
<sequence>MRSSHSWCCKKTEGIVSNDAASGLHGARLNPLPFPSDITLRFDLLIVLIVCVSSQFYAHFWESIHLEGRDALAACASSMVTGVFDPGLRAQDVLSASEIRAQFAPQVANCMAMLRPQSTWKIVGIIVTLALGGVFYWLFPLWKLKTQRLTPIHKDDPPGLLDALTSLCQEAQLNRVPVFVWNPLASGLPVTFGRRRNYFVALSGYFVANYFYADPSAFRAIILHELAHIRNRDIDKTFMTISACLAFVIVSVVPLLGVVALTERVWHESVFLLAKTVLWSALVLLSGASVLRVREFYADVQASQWDGSPAQVDRVLARMNAAPTHGPGAYLNLHPRAEARRAVLVDTTPLFRLGKWDALGIGFAAGVVIETANGLLIGFVPAGSAAAVARMSVVISLGTPLVVMIFAIGALSTGVWRGAYAAVLNGRDPVKGTAAAGALFAFGYFLNQIVLGAEFLWGGATTPHIPADNAMTMLDVHVIALVFALVGCWLFCDWIARAAAAWVEVTVTSRSPLPVLMLTGGIAVAGVATMFAWGTYASASLVFLGPHNTFYTSLVMIAPPMVVAALAAWLFPWSSRWFGRARRKRSLSGWVFLDAGPHAARALNFIEFRPARAVSTGIAAGLVFCLWIELLRFRKLLPGGIDAAVYAPFAVLLRIAERAGSSGFVLIIPVACAAVLAAFIAASRPGAFNALYGLCAGSVAGIVMSVGALVTIELSAQSTLESSLMGALVSKVRRAERQQGMSVAHKAAIVALGLVVVAGWIKSIHDV</sequence>
<proteinExistence type="predicted"/>
<feature type="transmembrane region" description="Helical" evidence="11">
    <location>
        <begin position="550"/>
        <end position="573"/>
    </location>
</feature>
<keyword evidence="10 11" id="KW-0472">Membrane</keyword>
<keyword evidence="5" id="KW-0479">Metal-binding</keyword>
<keyword evidence="14" id="KW-1185">Reference proteome</keyword>
<evidence type="ECO:0000256" key="4">
    <source>
        <dbReference type="ARBA" id="ARBA00022692"/>
    </source>
</evidence>
<organism evidence="13 14">
    <name type="scientific">Caballeronia pedi</name>
    <dbReference type="NCBI Taxonomy" id="1777141"/>
    <lineage>
        <taxon>Bacteria</taxon>
        <taxon>Pseudomonadati</taxon>
        <taxon>Pseudomonadota</taxon>
        <taxon>Betaproteobacteria</taxon>
        <taxon>Burkholderiales</taxon>
        <taxon>Burkholderiaceae</taxon>
        <taxon>Caballeronia</taxon>
    </lineage>
</organism>
<name>A0A158D6K7_9BURK</name>
<feature type="transmembrane region" description="Helical" evidence="11">
    <location>
        <begin position="611"/>
        <end position="630"/>
    </location>
</feature>
<dbReference type="AlphaFoldDB" id="A0A158D6K7"/>
<evidence type="ECO:0000256" key="6">
    <source>
        <dbReference type="ARBA" id="ARBA00022801"/>
    </source>
</evidence>
<dbReference type="Pfam" id="PF01435">
    <property type="entry name" value="Peptidase_M48"/>
    <property type="match status" value="1"/>
</dbReference>
<accession>A0A158D6K7</accession>
<feature type="transmembrane region" description="Helical" evidence="11">
    <location>
        <begin position="437"/>
        <end position="458"/>
    </location>
</feature>
<evidence type="ECO:0000256" key="11">
    <source>
        <dbReference type="SAM" id="Phobius"/>
    </source>
</evidence>
<evidence type="ECO:0000256" key="3">
    <source>
        <dbReference type="ARBA" id="ARBA00022670"/>
    </source>
</evidence>
<protein>
    <submittedName>
        <fullName evidence="13">Heat shock protein HtpX</fullName>
    </submittedName>
</protein>
<feature type="transmembrane region" description="Helical" evidence="11">
    <location>
        <begin position="663"/>
        <end position="684"/>
    </location>
</feature>
<dbReference type="InterPro" id="IPR001915">
    <property type="entry name" value="Peptidase_M48"/>
</dbReference>
<dbReference type="EMBL" id="FCOE02000032">
    <property type="protein sequence ID" value="SAK90103.1"/>
    <property type="molecule type" value="Genomic_DNA"/>
</dbReference>
<keyword evidence="6" id="KW-0378">Hydrolase</keyword>
<gene>
    <name evidence="13" type="ORF">AWB80_06380</name>
</gene>
<evidence type="ECO:0000256" key="1">
    <source>
        <dbReference type="ARBA" id="ARBA00001947"/>
    </source>
</evidence>
<evidence type="ECO:0000256" key="8">
    <source>
        <dbReference type="ARBA" id="ARBA00022989"/>
    </source>
</evidence>
<feature type="transmembrane region" description="Helical" evidence="11">
    <location>
        <begin position="119"/>
        <end position="139"/>
    </location>
</feature>
<evidence type="ECO:0000313" key="13">
    <source>
        <dbReference type="EMBL" id="SAK90103.1"/>
    </source>
</evidence>
<dbReference type="GO" id="GO:0046872">
    <property type="term" value="F:metal ion binding"/>
    <property type="evidence" value="ECO:0007669"/>
    <property type="project" value="UniProtKB-KW"/>
</dbReference>
<feature type="domain" description="Peptidase M48" evidence="12">
    <location>
        <begin position="214"/>
        <end position="344"/>
    </location>
</feature>
<feature type="transmembrane region" description="Helical" evidence="11">
    <location>
        <begin position="636"/>
        <end position="656"/>
    </location>
</feature>
<reference evidence="13" key="1">
    <citation type="submission" date="2016-01" db="EMBL/GenBank/DDBJ databases">
        <authorList>
            <person name="Peeters C."/>
        </authorList>
    </citation>
    <scope>NUCLEOTIDE SEQUENCE [LARGE SCALE GENOMIC DNA]</scope>
    <source>
        <strain evidence="13">LMG 29323</strain>
    </source>
</reference>
<evidence type="ECO:0000256" key="7">
    <source>
        <dbReference type="ARBA" id="ARBA00022833"/>
    </source>
</evidence>
<evidence type="ECO:0000313" key="14">
    <source>
        <dbReference type="Proteomes" id="UP000054911"/>
    </source>
</evidence>
<dbReference type="Proteomes" id="UP000054911">
    <property type="component" value="Unassembled WGS sequence"/>
</dbReference>
<keyword evidence="7" id="KW-0862">Zinc</keyword>
<keyword evidence="8 11" id="KW-1133">Transmembrane helix</keyword>
<feature type="transmembrane region" description="Helical" evidence="11">
    <location>
        <begin position="238"/>
        <end position="260"/>
    </location>
</feature>
<feature type="transmembrane region" description="Helical" evidence="11">
    <location>
        <begin position="690"/>
        <end position="712"/>
    </location>
</feature>
<feature type="transmembrane region" description="Helical" evidence="11">
    <location>
        <begin position="478"/>
        <end position="503"/>
    </location>
</feature>
<comment type="cofactor">
    <cofactor evidence="1">
        <name>Zn(2+)</name>
        <dbReference type="ChEBI" id="CHEBI:29105"/>
    </cofactor>
</comment>
<evidence type="ECO:0000256" key="9">
    <source>
        <dbReference type="ARBA" id="ARBA00023049"/>
    </source>
</evidence>
<keyword evidence="4 11" id="KW-0812">Transmembrane</keyword>
<feature type="transmembrane region" description="Helical" evidence="11">
    <location>
        <begin position="358"/>
        <end position="380"/>
    </location>
</feature>
<feature type="transmembrane region" description="Helical" evidence="11">
    <location>
        <begin position="515"/>
        <end position="538"/>
    </location>
</feature>
<dbReference type="PANTHER" id="PTHR43221:SF2">
    <property type="entry name" value="PROTEASE HTPX HOMOLOG"/>
    <property type="match status" value="1"/>
</dbReference>
<keyword evidence="13" id="KW-0346">Stress response</keyword>
<dbReference type="Gene3D" id="3.30.2010.10">
    <property type="entry name" value="Metalloproteases ('zincins'), catalytic domain"/>
    <property type="match status" value="1"/>
</dbReference>
<evidence type="ECO:0000256" key="2">
    <source>
        <dbReference type="ARBA" id="ARBA00022475"/>
    </source>
</evidence>
<comment type="caution">
    <text evidence="13">The sequence shown here is derived from an EMBL/GenBank/DDBJ whole genome shotgun (WGS) entry which is preliminary data.</text>
</comment>
<keyword evidence="9" id="KW-0482">Metalloprotease</keyword>
<dbReference type="GO" id="GO:0006508">
    <property type="term" value="P:proteolysis"/>
    <property type="evidence" value="ECO:0007669"/>
    <property type="project" value="UniProtKB-KW"/>
</dbReference>
<dbReference type="GO" id="GO:0004222">
    <property type="term" value="F:metalloendopeptidase activity"/>
    <property type="evidence" value="ECO:0007669"/>
    <property type="project" value="InterPro"/>
</dbReference>
<dbReference type="InterPro" id="IPR050083">
    <property type="entry name" value="HtpX_protease"/>
</dbReference>
<evidence type="ECO:0000259" key="12">
    <source>
        <dbReference type="Pfam" id="PF01435"/>
    </source>
</evidence>
<feature type="transmembrane region" description="Helical" evidence="11">
    <location>
        <begin position="272"/>
        <end position="291"/>
    </location>
</feature>
<feature type="transmembrane region" description="Helical" evidence="11">
    <location>
        <begin position="392"/>
        <end position="416"/>
    </location>
</feature>
<evidence type="ECO:0000256" key="5">
    <source>
        <dbReference type="ARBA" id="ARBA00022723"/>
    </source>
</evidence>
<keyword evidence="3" id="KW-0645">Protease</keyword>
<evidence type="ECO:0000256" key="10">
    <source>
        <dbReference type="ARBA" id="ARBA00023136"/>
    </source>
</evidence>
<dbReference type="STRING" id="1777141.AWB80_06380"/>